<evidence type="ECO:0000313" key="3">
    <source>
        <dbReference type="Proteomes" id="UP000014680"/>
    </source>
</evidence>
<reference evidence="2 3" key="1">
    <citation type="submission" date="2012-10" db="EMBL/GenBank/DDBJ databases">
        <authorList>
            <person name="Zafar N."/>
            <person name="Inman J."/>
            <person name="Hall N."/>
            <person name="Lorenzi H."/>
            <person name="Caler E."/>
        </authorList>
    </citation>
    <scope>NUCLEOTIDE SEQUENCE [LARGE SCALE GENOMIC DNA]</scope>
    <source>
        <strain evidence="2 3">IP1</strain>
    </source>
</reference>
<accession>L7FNB2</accession>
<dbReference type="InterPro" id="IPR021122">
    <property type="entry name" value="RNA_ligase_dom_REL/Rnl2"/>
</dbReference>
<evidence type="ECO:0000313" key="2">
    <source>
        <dbReference type="EMBL" id="ELP87629.1"/>
    </source>
</evidence>
<dbReference type="VEuPathDB" id="AmoebaDB:EIN_146330"/>
<keyword evidence="3" id="KW-1185">Reference proteome</keyword>
<dbReference type="SUPFAM" id="SSF56091">
    <property type="entry name" value="DNA ligase/mRNA capping enzyme, catalytic domain"/>
    <property type="match status" value="1"/>
</dbReference>
<name>L7FNB2_ENTIV</name>
<dbReference type="Proteomes" id="UP000014680">
    <property type="component" value="Unassembled WGS sequence"/>
</dbReference>
<organism evidence="2 3">
    <name type="scientific">Entamoeba invadens IP1</name>
    <dbReference type="NCBI Taxonomy" id="370355"/>
    <lineage>
        <taxon>Eukaryota</taxon>
        <taxon>Amoebozoa</taxon>
        <taxon>Evosea</taxon>
        <taxon>Archamoebae</taxon>
        <taxon>Mastigamoebida</taxon>
        <taxon>Entamoebidae</taxon>
        <taxon>Entamoeba</taxon>
    </lineage>
</organism>
<dbReference type="Gene3D" id="3.30.470.30">
    <property type="entry name" value="DNA ligase/mRNA capping enzyme"/>
    <property type="match status" value="1"/>
</dbReference>
<dbReference type="EMBL" id="KB206843">
    <property type="protein sequence ID" value="ELP87629.1"/>
    <property type="molecule type" value="Genomic_DNA"/>
</dbReference>
<gene>
    <name evidence="2" type="ORF">EIN_146330</name>
</gene>
<dbReference type="Pfam" id="PF09414">
    <property type="entry name" value="RNA_ligase"/>
    <property type="match status" value="1"/>
</dbReference>
<dbReference type="OMA" id="FGVSRIW"/>
<protein>
    <recommendedName>
        <fullName evidence="1">RNA ligase domain-containing protein</fullName>
    </recommendedName>
</protein>
<sequence>MAKEEEIIDIEDIFVRYDIVKESENELPYKEVDFSRQANKTKWVVTEKIHGSNFSLYYTGKSWRVAKRNSLLTEEEMMTFFGCSEVIPKILQSAPMLLTLIKQHNPHAVAFVIYGELCGGNKNFPGSQPGESPDVPVQVGILYSPKIEFIPFDMDVIIKEGSIYKHEALDFDLFIEFTEKSKIGHVPVIKVCDTVDEALSINLTFDSLVPKQLGYTTIVKGTNQAEGVVIKPYPKMVHGTKSVRESFKRKHPKFKEIEDFELPRQNSDYVVAEANILARITKARLQSFVSKNGVKEDLEVVQREVLDDVLLSCSRQHILTYNWWFNQGGNGQSEQAKRIQQRAYFKIAELYKTVLEEQKIN</sequence>
<feature type="domain" description="RNA ligase" evidence="1">
    <location>
        <begin position="42"/>
        <end position="249"/>
    </location>
</feature>
<dbReference type="Gene3D" id="3.30.1490.70">
    <property type="match status" value="1"/>
</dbReference>
<dbReference type="GeneID" id="14886571"/>
<dbReference type="OrthoDB" id="6142248at2759"/>
<dbReference type="KEGG" id="eiv:EIN_146330"/>
<evidence type="ECO:0000259" key="1">
    <source>
        <dbReference type="Pfam" id="PF09414"/>
    </source>
</evidence>
<dbReference type="AlphaFoldDB" id="L7FNB2"/>
<dbReference type="RefSeq" id="XP_004254400.1">
    <property type="nucleotide sequence ID" value="XM_004254352.1"/>
</dbReference>
<proteinExistence type="predicted"/>